<gene>
    <name evidence="1" type="ORF">ACFQRG_09240</name>
</gene>
<evidence type="ECO:0000313" key="2">
    <source>
        <dbReference type="Proteomes" id="UP001596505"/>
    </source>
</evidence>
<name>A0ABW2PUU2_9BACL</name>
<dbReference type="Proteomes" id="UP001596505">
    <property type="component" value="Unassembled WGS sequence"/>
</dbReference>
<organism evidence="1 2">
    <name type="scientific">Scopulibacillus cellulosilyticus</name>
    <dbReference type="NCBI Taxonomy" id="2665665"/>
    <lineage>
        <taxon>Bacteria</taxon>
        <taxon>Bacillati</taxon>
        <taxon>Bacillota</taxon>
        <taxon>Bacilli</taxon>
        <taxon>Bacillales</taxon>
        <taxon>Sporolactobacillaceae</taxon>
        <taxon>Scopulibacillus</taxon>
    </lineage>
</organism>
<reference evidence="2" key="1">
    <citation type="journal article" date="2019" name="Int. J. Syst. Evol. Microbiol.">
        <title>The Global Catalogue of Microorganisms (GCM) 10K type strain sequencing project: providing services to taxonomists for standard genome sequencing and annotation.</title>
        <authorList>
            <consortium name="The Broad Institute Genomics Platform"/>
            <consortium name="The Broad Institute Genome Sequencing Center for Infectious Disease"/>
            <person name="Wu L."/>
            <person name="Ma J."/>
        </authorList>
    </citation>
    <scope>NUCLEOTIDE SEQUENCE [LARGE SCALE GENOMIC DNA]</scope>
    <source>
        <strain evidence="2">CGMCC 1.16305</strain>
    </source>
</reference>
<comment type="caution">
    <text evidence="1">The sequence shown here is derived from an EMBL/GenBank/DDBJ whole genome shotgun (WGS) entry which is preliminary data.</text>
</comment>
<keyword evidence="2" id="KW-1185">Reference proteome</keyword>
<dbReference type="EMBL" id="JBHTCO010000010">
    <property type="protein sequence ID" value="MFC7393148.1"/>
    <property type="molecule type" value="Genomic_DNA"/>
</dbReference>
<proteinExistence type="predicted"/>
<dbReference type="RefSeq" id="WP_380965601.1">
    <property type="nucleotide sequence ID" value="NZ_JBHTCO010000010.1"/>
</dbReference>
<accession>A0ABW2PUU2</accession>
<evidence type="ECO:0000313" key="1">
    <source>
        <dbReference type="EMBL" id="MFC7393148.1"/>
    </source>
</evidence>
<protein>
    <recommendedName>
        <fullName evidence="3">Type VII secretion effector (TIGR04197 family)</fullName>
    </recommendedName>
</protein>
<evidence type="ECO:0008006" key="3">
    <source>
        <dbReference type="Google" id="ProtNLM"/>
    </source>
</evidence>
<sequence length="86" mass="9522">MDNLKIIPAHLKEAAGKIEIENSAVQNISRRVNAAVAHLPIGRTTVSFDHITSILFNMKEVLNKTANAFENADKEHIKSLKDSTIK</sequence>